<dbReference type="InterPro" id="IPR011664">
    <property type="entry name" value="Abi_system_AbiD/AbiF-like"/>
</dbReference>
<comment type="caution">
    <text evidence="1">The sequence shown here is derived from an EMBL/GenBank/DDBJ whole genome shotgun (WGS) entry which is preliminary data.</text>
</comment>
<accession>A0A4R5YHV9</accession>
<evidence type="ECO:0000313" key="2">
    <source>
        <dbReference type="Proteomes" id="UP000295163"/>
    </source>
</evidence>
<sequence length="331" mass="37951">MPPRPRSRGDAHYAKPALPHAELAKQWSDRGMAVPDPDRALRYLRHIGYYRLSPYTIPFQFRDGSHRFRPGTTFDDILDLYVFDRQLRLLVLDALERVEVAVRAGLTDIMSERAGGPHWYVDPMHFTSRSKHDRLLSEIRDECAQQLRRQPEPAGDAMTYPSALEHYLITYGFPELPPSWVMVEMLTIGRLSHLYSNISPRSARTAIARSLGLNEAVLTSWLKTYVRVRNVCAHHGRLWNVGLGVYPAIPADASITWLVDRTVLDEVDARRHRLYPVLVSLQTVLSTVSPRSTWAQRLVQLLEQHTRVPLPAMGMFDGWSEDPFWTAHLGR</sequence>
<dbReference type="Pfam" id="PF07751">
    <property type="entry name" value="Abi_2"/>
    <property type="match status" value="1"/>
</dbReference>
<dbReference type="EMBL" id="SMZT01000002">
    <property type="protein sequence ID" value="TDL44881.1"/>
    <property type="molecule type" value="Genomic_DNA"/>
</dbReference>
<proteinExistence type="predicted"/>
<dbReference type="AlphaFoldDB" id="A0A4R5YHV9"/>
<protein>
    <submittedName>
        <fullName evidence="1">Abi family protein</fullName>
    </submittedName>
</protein>
<name>A0A4R5YHV9_KOCRO</name>
<gene>
    <name evidence="1" type="ORF">E2R59_06155</name>
</gene>
<organism evidence="1 2">
    <name type="scientific">Kocuria rosea</name>
    <name type="common">Deinococcus erythromyxa</name>
    <name type="synonym">Micrococcus rubens</name>
    <dbReference type="NCBI Taxonomy" id="1275"/>
    <lineage>
        <taxon>Bacteria</taxon>
        <taxon>Bacillati</taxon>
        <taxon>Actinomycetota</taxon>
        <taxon>Actinomycetes</taxon>
        <taxon>Micrococcales</taxon>
        <taxon>Micrococcaceae</taxon>
        <taxon>Kocuria</taxon>
    </lineage>
</organism>
<reference evidence="1 2" key="1">
    <citation type="submission" date="2019-03" db="EMBL/GenBank/DDBJ databases">
        <title>Genome Sequencing and Assembly of Various Microbes Isolated from Partially Reclaimed Soil and Acid Mine Drainage (AMD) Site.</title>
        <authorList>
            <person name="Steinbock B."/>
            <person name="Bechtold R."/>
            <person name="Sevigny J.L."/>
            <person name="Thomas D."/>
            <person name="Cuthill L.R."/>
            <person name="Aveiro Johannsen E.J."/>
            <person name="Thomas K."/>
            <person name="Ghosh A."/>
        </authorList>
    </citation>
    <scope>NUCLEOTIDE SEQUENCE [LARGE SCALE GENOMIC DNA]</scope>
    <source>
        <strain evidence="1 2">S-A3</strain>
    </source>
</reference>
<evidence type="ECO:0000313" key="1">
    <source>
        <dbReference type="EMBL" id="TDL44881.1"/>
    </source>
</evidence>
<dbReference type="Proteomes" id="UP000295163">
    <property type="component" value="Unassembled WGS sequence"/>
</dbReference>